<protein>
    <submittedName>
        <fullName evidence="1">Pyridoxamine 5'-phosphate oxidase family protein</fullName>
    </submittedName>
</protein>
<evidence type="ECO:0000313" key="2">
    <source>
        <dbReference type="Proteomes" id="UP000319837"/>
    </source>
</evidence>
<dbReference type="InterPro" id="IPR024747">
    <property type="entry name" value="Pyridox_Oxase-rel"/>
</dbReference>
<organism evidence="1 2">
    <name type="scientific">Niallia circulans</name>
    <name type="common">Bacillus circulans</name>
    <dbReference type="NCBI Taxonomy" id="1397"/>
    <lineage>
        <taxon>Bacteria</taxon>
        <taxon>Bacillati</taxon>
        <taxon>Bacillota</taxon>
        <taxon>Bacilli</taxon>
        <taxon>Bacillales</taxon>
        <taxon>Bacillaceae</taxon>
        <taxon>Niallia</taxon>
    </lineage>
</organism>
<reference evidence="2" key="1">
    <citation type="submission" date="2018-10" db="EMBL/GenBank/DDBJ databases">
        <title>FDA dAtabase for Regulatory Grade micrObial Sequences (FDA-ARGOS): Supporting development and validation of Infectious Disease Dx tests.</title>
        <authorList>
            <person name="Minogue T."/>
            <person name="Wolcott M."/>
            <person name="Wasieloski L."/>
            <person name="Aguilar W."/>
            <person name="Moore D."/>
            <person name="Tallon L."/>
            <person name="Sadzewicz L."/>
            <person name="Sengamalay N."/>
            <person name="Ott S."/>
            <person name="Godinez A."/>
            <person name="Nagaraj S."/>
            <person name="Vavikolanu K."/>
            <person name="Vyas G."/>
            <person name="Nadendla S."/>
            <person name="George J."/>
            <person name="Sichtig H."/>
        </authorList>
    </citation>
    <scope>NUCLEOTIDE SEQUENCE [LARGE SCALE GENOMIC DNA]</scope>
    <source>
        <strain evidence="2">FDAARGOS_343</strain>
    </source>
</reference>
<dbReference type="Pfam" id="PF12900">
    <property type="entry name" value="Pyridox_ox_2"/>
    <property type="match status" value="1"/>
</dbReference>
<dbReference type="Gene3D" id="2.30.110.10">
    <property type="entry name" value="Electron Transport, Fmn-binding Protein, Chain A"/>
    <property type="match status" value="1"/>
</dbReference>
<dbReference type="RefSeq" id="WP_185766632.1">
    <property type="nucleotide sequence ID" value="NZ_RIBP01000004.1"/>
</dbReference>
<evidence type="ECO:0000313" key="1">
    <source>
        <dbReference type="EMBL" id="TRZ38365.1"/>
    </source>
</evidence>
<accession>A0A553SMZ2</accession>
<gene>
    <name evidence="1" type="ORF">CEQ21_23485</name>
</gene>
<comment type="caution">
    <text evidence="1">The sequence shown here is derived from an EMBL/GenBank/DDBJ whole genome shotgun (WGS) entry which is preliminary data.</text>
</comment>
<proteinExistence type="predicted"/>
<dbReference type="SUPFAM" id="SSF50475">
    <property type="entry name" value="FMN-binding split barrel"/>
    <property type="match status" value="1"/>
</dbReference>
<dbReference type="InterPro" id="IPR012349">
    <property type="entry name" value="Split_barrel_FMN-bd"/>
</dbReference>
<dbReference type="AlphaFoldDB" id="A0A553SMZ2"/>
<dbReference type="PANTHER" id="PTHR34071:SF2">
    <property type="entry name" value="FLAVIN-NUCLEOTIDE-BINDING PROTEIN"/>
    <property type="match status" value="1"/>
</dbReference>
<dbReference type="PANTHER" id="PTHR34071">
    <property type="entry name" value="5-NITROIMIDAZOLE ANTIBIOTICS RESISTANCE PROTEIN, NIMA-FAMILY-RELATED PROTEIN-RELATED"/>
    <property type="match status" value="1"/>
</dbReference>
<dbReference type="Proteomes" id="UP000319837">
    <property type="component" value="Unassembled WGS sequence"/>
</dbReference>
<sequence length="181" mass="20379">MEQIRQKKLAWTDEEQINDCLSVCRTGYLGLSDGMEPYVVPLNYVWHNKSIYFHGADEGRKIRIIESNAAGCFTICEELGTMSDPVPAKTDTAYWSIMAFGHIEKVTDKEEARNSMQALLNKYVPGYYDKPLASAHLEKYRSSLGSKTAIYKLSPSTLTAKENPLNEKARFTAGRTISLDL</sequence>
<dbReference type="EMBL" id="RIBP01000004">
    <property type="protein sequence ID" value="TRZ38365.1"/>
    <property type="molecule type" value="Genomic_DNA"/>
</dbReference>
<name>A0A553SMZ2_NIACI</name>